<sequence length="85" mass="9680">SPAIAWLTIQKFIIFYCPLDGEHTTLPMSDGGGAFFCRKRRIYAEDKMEFVVFTAVTAWIMVYIMTLYNIVLVAGTLSWLCRCSS</sequence>
<protein>
    <submittedName>
        <fullName evidence="2">Uncharacterized protein</fullName>
    </submittedName>
</protein>
<keyword evidence="3" id="KW-1185">Reference proteome</keyword>
<accession>A0AAE3EED4</accession>
<keyword evidence="1" id="KW-0472">Membrane</keyword>
<evidence type="ECO:0000313" key="3">
    <source>
        <dbReference type="Proteomes" id="UP001198182"/>
    </source>
</evidence>
<evidence type="ECO:0000313" key="2">
    <source>
        <dbReference type="EMBL" id="MCC2232655.1"/>
    </source>
</evidence>
<dbReference type="RefSeq" id="WP_349199302.1">
    <property type="nucleotide sequence ID" value="NZ_JBBNHI010000136.1"/>
</dbReference>
<dbReference type="AlphaFoldDB" id="A0AAE3EED4"/>
<feature type="non-terminal residue" evidence="2">
    <location>
        <position position="1"/>
    </location>
</feature>
<keyword evidence="1" id="KW-1133">Transmembrane helix</keyword>
<gene>
    <name evidence="2" type="ORF">LKD81_16940</name>
</gene>
<dbReference type="EMBL" id="JAJEQR010000084">
    <property type="protein sequence ID" value="MCC2232655.1"/>
    <property type="molecule type" value="Genomic_DNA"/>
</dbReference>
<dbReference type="Proteomes" id="UP001198182">
    <property type="component" value="Unassembled WGS sequence"/>
</dbReference>
<proteinExistence type="predicted"/>
<reference evidence="2" key="1">
    <citation type="submission" date="2021-10" db="EMBL/GenBank/DDBJ databases">
        <title>Anaerobic single-cell dispensing facilitates the cultivation of human gut bacteria.</title>
        <authorList>
            <person name="Afrizal A."/>
        </authorList>
    </citation>
    <scope>NUCLEOTIDE SEQUENCE</scope>
    <source>
        <strain evidence="2">CLA-AA-H215</strain>
    </source>
</reference>
<keyword evidence="1" id="KW-0812">Transmembrane</keyword>
<organism evidence="2 3">
    <name type="scientific">Hominifimenecus microfluidus</name>
    <dbReference type="NCBI Taxonomy" id="2885348"/>
    <lineage>
        <taxon>Bacteria</taxon>
        <taxon>Bacillati</taxon>
        <taxon>Bacillota</taxon>
        <taxon>Clostridia</taxon>
        <taxon>Lachnospirales</taxon>
        <taxon>Lachnospiraceae</taxon>
        <taxon>Hominifimenecus</taxon>
    </lineage>
</organism>
<name>A0AAE3EED4_9FIRM</name>
<feature type="transmembrane region" description="Helical" evidence="1">
    <location>
        <begin position="50"/>
        <end position="80"/>
    </location>
</feature>
<evidence type="ECO:0000256" key="1">
    <source>
        <dbReference type="SAM" id="Phobius"/>
    </source>
</evidence>
<comment type="caution">
    <text evidence="2">The sequence shown here is derived from an EMBL/GenBank/DDBJ whole genome shotgun (WGS) entry which is preliminary data.</text>
</comment>